<dbReference type="RefSeq" id="WP_116757130.1">
    <property type="nucleotide sequence ID" value="NZ_JBHUEX010000001.1"/>
</dbReference>
<gene>
    <name evidence="1" type="primary">rbpA</name>
    <name evidence="2" type="ORF">DDQ50_13065</name>
</gene>
<accession>A0A2V1HUA5</accession>
<dbReference type="Proteomes" id="UP000244893">
    <property type="component" value="Unassembled WGS sequence"/>
</dbReference>
<dbReference type="Pfam" id="PF13397">
    <property type="entry name" value="RbpA"/>
    <property type="match status" value="1"/>
</dbReference>
<comment type="similarity">
    <text evidence="1">Belongs to the RNA polymerase-binding protein RbpA family.</text>
</comment>
<comment type="subunit">
    <text evidence="1">Forms a complex with the RNAP catalytic core and with free principal sigma factors.</text>
</comment>
<reference evidence="2 3" key="1">
    <citation type="submission" date="2018-05" db="EMBL/GenBank/DDBJ databases">
        <title>Amnibacterium sp. M8JJ-5, whole genome shotgun sequence.</title>
        <authorList>
            <person name="Tuo L."/>
        </authorList>
    </citation>
    <scope>NUCLEOTIDE SEQUENCE [LARGE SCALE GENOMIC DNA]</scope>
    <source>
        <strain evidence="2 3">M8JJ-5</strain>
    </source>
</reference>
<dbReference type="InterPro" id="IPR038638">
    <property type="entry name" value="RbpA_sf"/>
</dbReference>
<protein>
    <recommendedName>
        <fullName evidence="1">RNA polymerase-binding protein RbpA</fullName>
    </recommendedName>
</protein>
<keyword evidence="3" id="KW-1185">Reference proteome</keyword>
<name>A0A2V1HUA5_9MICO</name>
<dbReference type="AlphaFoldDB" id="A0A2V1HUA5"/>
<keyword evidence="1" id="KW-0805">Transcription regulation</keyword>
<dbReference type="GO" id="GO:0045893">
    <property type="term" value="P:positive regulation of DNA-templated transcription"/>
    <property type="evidence" value="ECO:0007669"/>
    <property type="project" value="UniProtKB-UniRule"/>
</dbReference>
<sequence>MADRSLRGMRLGSQSLQSEEGVVFSPRIVARYRADDGSTFEVTFSEDAEVPENWTSPKSGKDGVLLEADGSPVVQEQVETKAPRTHWDMLLERRTRAELEELLEERLTYLRERRGKKQTIAS</sequence>
<evidence type="ECO:0000256" key="1">
    <source>
        <dbReference type="HAMAP-Rule" id="MF_01483"/>
    </source>
</evidence>
<evidence type="ECO:0000313" key="2">
    <source>
        <dbReference type="EMBL" id="PVZ94619.1"/>
    </source>
</evidence>
<dbReference type="Gene3D" id="2.20.28.270">
    <property type="entry name" value="RNA polymerase-binding protein A"/>
    <property type="match status" value="1"/>
</dbReference>
<proteinExistence type="inferred from homology"/>
<comment type="caution">
    <text evidence="2">The sequence shown here is derived from an EMBL/GenBank/DDBJ whole genome shotgun (WGS) entry which is preliminary data.</text>
</comment>
<keyword evidence="1" id="KW-0804">Transcription</keyword>
<dbReference type="OrthoDB" id="3618415at2"/>
<dbReference type="GO" id="GO:0001000">
    <property type="term" value="F:bacterial-type RNA polymerase core enzyme binding"/>
    <property type="evidence" value="ECO:0007669"/>
    <property type="project" value="UniProtKB-UniRule"/>
</dbReference>
<comment type="function">
    <text evidence="1">Binds to RNA polymerase (RNAP), stimulating transcription from principal, but not alternative sigma factor promoters.</text>
</comment>
<evidence type="ECO:0000313" key="3">
    <source>
        <dbReference type="Proteomes" id="UP000244893"/>
    </source>
</evidence>
<comment type="caution">
    <text evidence="1">Lacks conserved residue(s) required for the propagation of feature annotation.</text>
</comment>
<dbReference type="EMBL" id="QEOP01000002">
    <property type="protein sequence ID" value="PVZ94619.1"/>
    <property type="molecule type" value="Genomic_DNA"/>
</dbReference>
<dbReference type="HAMAP" id="MF_01483">
    <property type="entry name" value="RbpA"/>
    <property type="match status" value="1"/>
</dbReference>
<dbReference type="InterPro" id="IPR025182">
    <property type="entry name" value="RNApol-bd_RbpA"/>
</dbReference>
<organism evidence="2 3">
    <name type="scientific">Amnibacterium flavum</name>
    <dbReference type="NCBI Taxonomy" id="2173173"/>
    <lineage>
        <taxon>Bacteria</taxon>
        <taxon>Bacillati</taxon>
        <taxon>Actinomycetota</taxon>
        <taxon>Actinomycetes</taxon>
        <taxon>Micrococcales</taxon>
        <taxon>Microbacteriaceae</taxon>
        <taxon>Amnibacterium</taxon>
    </lineage>
</organism>